<dbReference type="SMART" id="SM00530">
    <property type="entry name" value="HTH_XRE"/>
    <property type="match status" value="1"/>
</dbReference>
<keyword evidence="2" id="KW-0238">DNA-binding</keyword>
<dbReference type="GO" id="GO:0003677">
    <property type="term" value="F:DNA binding"/>
    <property type="evidence" value="ECO:0007669"/>
    <property type="project" value="UniProtKB-KW"/>
</dbReference>
<comment type="caution">
    <text evidence="2">The sequence shown here is derived from an EMBL/GenBank/DDBJ whole genome shotgun (WGS) entry which is preliminary data.</text>
</comment>
<evidence type="ECO:0000313" key="2">
    <source>
        <dbReference type="EMBL" id="TCT21210.1"/>
    </source>
</evidence>
<evidence type="ECO:0000259" key="1">
    <source>
        <dbReference type="PROSITE" id="PS50943"/>
    </source>
</evidence>
<organism evidence="2 3">
    <name type="scientific">Thiobaca trueperi</name>
    <dbReference type="NCBI Taxonomy" id="127458"/>
    <lineage>
        <taxon>Bacteria</taxon>
        <taxon>Pseudomonadati</taxon>
        <taxon>Pseudomonadota</taxon>
        <taxon>Gammaproteobacteria</taxon>
        <taxon>Chromatiales</taxon>
        <taxon>Chromatiaceae</taxon>
        <taxon>Thiobaca</taxon>
    </lineage>
</organism>
<dbReference type="PROSITE" id="PS50943">
    <property type="entry name" value="HTH_CROC1"/>
    <property type="match status" value="1"/>
</dbReference>
<feature type="domain" description="HTH cro/C1-type" evidence="1">
    <location>
        <begin position="11"/>
        <end position="65"/>
    </location>
</feature>
<dbReference type="SUPFAM" id="SSF47413">
    <property type="entry name" value="lambda repressor-like DNA-binding domains"/>
    <property type="match status" value="1"/>
</dbReference>
<accession>A0A4R3MX90</accession>
<reference evidence="2 3" key="1">
    <citation type="submission" date="2019-03" db="EMBL/GenBank/DDBJ databases">
        <title>Genomic Encyclopedia of Type Strains, Phase IV (KMG-IV): sequencing the most valuable type-strain genomes for metagenomic binning, comparative biology and taxonomic classification.</title>
        <authorList>
            <person name="Goeker M."/>
        </authorList>
    </citation>
    <scope>NUCLEOTIDE SEQUENCE [LARGE SCALE GENOMIC DNA]</scope>
    <source>
        <strain evidence="2 3">DSM 13587</strain>
    </source>
</reference>
<dbReference type="CDD" id="cd00093">
    <property type="entry name" value="HTH_XRE"/>
    <property type="match status" value="1"/>
</dbReference>
<dbReference type="InterPro" id="IPR001387">
    <property type="entry name" value="Cro/C1-type_HTH"/>
</dbReference>
<dbReference type="Proteomes" id="UP000295717">
    <property type="component" value="Unassembled WGS sequence"/>
</dbReference>
<dbReference type="Pfam" id="PF13560">
    <property type="entry name" value="HTH_31"/>
    <property type="match status" value="1"/>
</dbReference>
<keyword evidence="3" id="KW-1185">Reference proteome</keyword>
<protein>
    <submittedName>
        <fullName evidence="2">DNA-binding XRE family transcriptional regulator</fullName>
    </submittedName>
</protein>
<dbReference type="Gene3D" id="1.10.260.40">
    <property type="entry name" value="lambda repressor-like DNA-binding domains"/>
    <property type="match status" value="1"/>
</dbReference>
<sequence length="122" mass="13618">MARLTPFGQAVRKHRVDRDETQSDIAHAVGVSVAFWSGIETGKKNISGDLLEKLSRHLGLPPEQASNLRHLADVSRAEVKINMQKLSNPSRELVLGFARKFEDGGLSEQQMARLRDILETED</sequence>
<proteinExistence type="predicted"/>
<evidence type="ECO:0000313" key="3">
    <source>
        <dbReference type="Proteomes" id="UP000295717"/>
    </source>
</evidence>
<gene>
    <name evidence="2" type="ORF">EDC35_10463</name>
</gene>
<dbReference type="EMBL" id="SMAO01000004">
    <property type="protein sequence ID" value="TCT21210.1"/>
    <property type="molecule type" value="Genomic_DNA"/>
</dbReference>
<dbReference type="AlphaFoldDB" id="A0A4R3MX90"/>
<dbReference type="RefSeq" id="WP_132976820.1">
    <property type="nucleotide sequence ID" value="NZ_SMAO01000004.1"/>
</dbReference>
<name>A0A4R3MX90_9GAMM</name>
<dbReference type="OrthoDB" id="8527218at2"/>
<dbReference type="InterPro" id="IPR010982">
    <property type="entry name" value="Lambda_DNA-bd_dom_sf"/>
</dbReference>